<evidence type="ECO:0000313" key="8">
    <source>
        <dbReference type="Proteomes" id="UP000429523"/>
    </source>
</evidence>
<dbReference type="EMBL" id="QXGE01000075">
    <property type="protein sequence ID" value="KAE9326048.1"/>
    <property type="molecule type" value="Genomic_DNA"/>
</dbReference>
<dbReference type="Proteomes" id="UP000440367">
    <property type="component" value="Unassembled WGS sequence"/>
</dbReference>
<dbReference type="EMBL" id="QXFW01001738">
    <property type="protein sequence ID" value="KAE8986457.1"/>
    <property type="molecule type" value="Genomic_DNA"/>
</dbReference>
<evidence type="ECO:0000313" key="4">
    <source>
        <dbReference type="EMBL" id="KAE9082507.1"/>
    </source>
</evidence>
<evidence type="ECO:0000313" key="11">
    <source>
        <dbReference type="Proteomes" id="UP000440367"/>
    </source>
</evidence>
<dbReference type="EMBL" id="QXGF01000087">
    <property type="protein sequence ID" value="KAE8947218.1"/>
    <property type="molecule type" value="Genomic_DNA"/>
</dbReference>
<dbReference type="Proteomes" id="UP000433483">
    <property type="component" value="Unassembled WGS sequence"/>
</dbReference>
<dbReference type="OrthoDB" id="135397at2759"/>
<accession>A0A6A3IXF3</accession>
<dbReference type="EMBL" id="QXGB01000083">
    <property type="protein sequence ID" value="KAE9231838.1"/>
    <property type="molecule type" value="Genomic_DNA"/>
</dbReference>
<dbReference type="Proteomes" id="UP000460718">
    <property type="component" value="Unassembled WGS sequence"/>
</dbReference>
<sequence length="127" mass="13185">MTACFLVDAVLTFIPLAQGSLASSATHASVPTLFLLAGDTVSLLAAYSAIVCATAAQATSAMISSSFMMNVLLFVDYLQVSPPLSTSSIQIQNRPFASSRCCCHLPPFDQSCPYISALPNPSPPPGA</sequence>
<dbReference type="Proteomes" id="UP000429523">
    <property type="component" value="Unassembled WGS sequence"/>
</dbReference>
<evidence type="ECO:0000313" key="2">
    <source>
        <dbReference type="EMBL" id="KAE8947218.1"/>
    </source>
</evidence>
<keyword evidence="9" id="KW-1185">Reference proteome</keyword>
<dbReference type="EMBL" id="QXGD01000096">
    <property type="protein sequence ID" value="KAE9253280.1"/>
    <property type="molecule type" value="Genomic_DNA"/>
</dbReference>
<evidence type="ECO:0000313" key="10">
    <source>
        <dbReference type="Proteomes" id="UP000437068"/>
    </source>
</evidence>
<evidence type="ECO:0000313" key="9">
    <source>
        <dbReference type="Proteomes" id="UP000433483"/>
    </source>
</evidence>
<evidence type="ECO:0000313" key="13">
    <source>
        <dbReference type="Proteomes" id="UP000460718"/>
    </source>
</evidence>
<evidence type="ECO:0000313" key="12">
    <source>
        <dbReference type="Proteomes" id="UP000441208"/>
    </source>
</evidence>
<evidence type="ECO:0000313" key="7">
    <source>
        <dbReference type="EMBL" id="KAE9326048.1"/>
    </source>
</evidence>
<evidence type="ECO:0000313" key="6">
    <source>
        <dbReference type="EMBL" id="KAE9253280.1"/>
    </source>
</evidence>
<comment type="caution">
    <text evidence="3">The sequence shown here is derived from an EMBL/GenBank/DDBJ whole genome shotgun (WGS) entry which is preliminary data.</text>
</comment>
<dbReference type="AlphaFoldDB" id="A0A6A3IXF3"/>
<reference evidence="3 13" key="1">
    <citation type="submission" date="2018-09" db="EMBL/GenBank/DDBJ databases">
        <title>Genomic investigation of the strawberry pathogen Phytophthora fragariae indicates pathogenicity is determined by transcriptional variation in three key races.</title>
        <authorList>
            <person name="Adams T.M."/>
            <person name="Armitage A.D."/>
            <person name="Sobczyk M.K."/>
            <person name="Bates H.J."/>
            <person name="Dunwell J.M."/>
            <person name="Nellist C.F."/>
            <person name="Harrison R.J."/>
        </authorList>
    </citation>
    <scope>NUCLEOTIDE SEQUENCE [LARGE SCALE GENOMIC DNA]</scope>
    <source>
        <strain evidence="7 10">A4</strain>
        <strain evidence="6 11">BC-1</strain>
        <strain evidence="5 9">NOV-27</strain>
        <strain evidence="4 12">NOV-71</strain>
        <strain evidence="2 8">NOV-9</strain>
        <strain evidence="3 13">SCRP245</strain>
    </source>
</reference>
<organism evidence="3 13">
    <name type="scientific">Phytophthora fragariae</name>
    <dbReference type="NCBI Taxonomy" id="53985"/>
    <lineage>
        <taxon>Eukaryota</taxon>
        <taxon>Sar</taxon>
        <taxon>Stramenopiles</taxon>
        <taxon>Oomycota</taxon>
        <taxon>Peronosporomycetes</taxon>
        <taxon>Peronosporales</taxon>
        <taxon>Peronosporaceae</taxon>
        <taxon>Phytophthora</taxon>
    </lineage>
</organism>
<keyword evidence="1" id="KW-0732">Signal</keyword>
<dbReference type="EMBL" id="QXFZ01001969">
    <property type="protein sequence ID" value="KAE9082507.1"/>
    <property type="molecule type" value="Genomic_DNA"/>
</dbReference>
<gene>
    <name evidence="7" type="ORF">PF001_g2638</name>
    <name evidence="6" type="ORF">PF002_g3422</name>
    <name evidence="5" type="ORF">PF005_g2950</name>
    <name evidence="4" type="ORF">PF007_g22276</name>
    <name evidence="2" type="ORF">PF009_g3152</name>
    <name evidence="3" type="ORF">PF011_g19982</name>
</gene>
<dbReference type="Proteomes" id="UP000441208">
    <property type="component" value="Unassembled WGS sequence"/>
</dbReference>
<protein>
    <recommendedName>
        <fullName evidence="14">CASP-like protein</fullName>
    </recommendedName>
</protein>
<evidence type="ECO:0000313" key="3">
    <source>
        <dbReference type="EMBL" id="KAE8986457.1"/>
    </source>
</evidence>
<proteinExistence type="predicted"/>
<evidence type="ECO:0000256" key="1">
    <source>
        <dbReference type="SAM" id="SignalP"/>
    </source>
</evidence>
<evidence type="ECO:0008006" key="14">
    <source>
        <dbReference type="Google" id="ProtNLM"/>
    </source>
</evidence>
<feature type="signal peptide" evidence="1">
    <location>
        <begin position="1"/>
        <end position="19"/>
    </location>
</feature>
<dbReference type="Proteomes" id="UP000437068">
    <property type="component" value="Unassembled WGS sequence"/>
</dbReference>
<feature type="chain" id="PRO_5036164460" description="CASP-like protein" evidence="1">
    <location>
        <begin position="20"/>
        <end position="127"/>
    </location>
</feature>
<name>A0A6A3IXF3_9STRA</name>
<evidence type="ECO:0000313" key="5">
    <source>
        <dbReference type="EMBL" id="KAE9231838.1"/>
    </source>
</evidence>